<reference evidence="5" key="2">
    <citation type="journal article" date="2019" name="Nat. Commun.">
        <title>Spatiotemporal dynamics of multidrug resistant bacteria on intensive care unit surfaces.</title>
        <authorList>
            <person name="D'Souza A.W."/>
            <person name="Potter R.F."/>
            <person name="Wallace M."/>
            <person name="Shupe A."/>
            <person name="Patel S."/>
            <person name="Sun X."/>
            <person name="Gul D."/>
            <person name="Kwon J.H."/>
            <person name="Andleeb S."/>
            <person name="Burnham C.D."/>
            <person name="Dantas G."/>
        </authorList>
    </citation>
    <scope>NUCLEOTIDE SEQUENCE</scope>
    <source>
        <strain evidence="5">AL_065</strain>
    </source>
</reference>
<dbReference type="NCBIfam" id="TIGR01722">
    <property type="entry name" value="MMSDH"/>
    <property type="match status" value="1"/>
</dbReference>
<dbReference type="InterPro" id="IPR016160">
    <property type="entry name" value="Ald_DH_CS_CYS"/>
</dbReference>
<dbReference type="AlphaFoldDB" id="A0A4Q4DYT6"/>
<dbReference type="InterPro" id="IPR016161">
    <property type="entry name" value="Ald_DH/histidinol_DH"/>
</dbReference>
<dbReference type="PANTHER" id="PTHR43866:SF3">
    <property type="entry name" value="METHYLMALONATE-SEMIALDEHYDE DEHYDROGENASE [ACYLATING], MITOCHONDRIAL"/>
    <property type="match status" value="1"/>
</dbReference>
<evidence type="ECO:0000256" key="2">
    <source>
        <dbReference type="ARBA" id="ARBA00013048"/>
    </source>
</evidence>
<protein>
    <recommendedName>
        <fullName evidence="2">methylmalonate-semialdehyde dehydrogenase (CoA acylating)</fullName>
        <ecNumber evidence="2">1.2.1.27</ecNumber>
    </recommendedName>
</protein>
<evidence type="ECO:0000313" key="6">
    <source>
        <dbReference type="Proteomes" id="UP000293391"/>
    </source>
</evidence>
<evidence type="ECO:0000256" key="1">
    <source>
        <dbReference type="ARBA" id="ARBA00009986"/>
    </source>
</evidence>
<dbReference type="CDD" id="cd07085">
    <property type="entry name" value="ALDH_F6_MMSDH"/>
    <property type="match status" value="1"/>
</dbReference>
<dbReference type="InterPro" id="IPR016162">
    <property type="entry name" value="Ald_DH_N"/>
</dbReference>
<dbReference type="Gene3D" id="3.40.309.10">
    <property type="entry name" value="Aldehyde Dehydrogenase, Chain A, domain 2"/>
    <property type="match status" value="1"/>
</dbReference>
<dbReference type="PANTHER" id="PTHR43866">
    <property type="entry name" value="MALONATE-SEMIALDEHYDE DEHYDROGENASE"/>
    <property type="match status" value="1"/>
</dbReference>
<keyword evidence="4" id="KW-0520">NAD</keyword>
<dbReference type="FunFam" id="3.40.605.10:FF:000003">
    <property type="entry name" value="Methylmalonate-semialdehyde dehydrogenase [acylating]"/>
    <property type="match status" value="1"/>
</dbReference>
<evidence type="ECO:0000313" key="5">
    <source>
        <dbReference type="EMBL" id="QXR06141.1"/>
    </source>
</evidence>
<proteinExistence type="inferred from homology"/>
<dbReference type="Proteomes" id="UP000293391">
    <property type="component" value="Chromosome"/>
</dbReference>
<dbReference type="EC" id="1.2.1.27" evidence="2"/>
<accession>A0A4Q4DYT6</accession>
<dbReference type="InterPro" id="IPR010061">
    <property type="entry name" value="MeMal-semiAld_DH"/>
</dbReference>
<dbReference type="GO" id="GO:0006210">
    <property type="term" value="P:thymine catabolic process"/>
    <property type="evidence" value="ECO:0007669"/>
    <property type="project" value="TreeGrafter"/>
</dbReference>
<sequence>MNAISHPQQSTGFTTAKLLINGEFVESKTSHWQDIVNPATQEVLGQVPFATTEEVNAAIAAAQNAFTSWRQTPIQARMRIMLKLQDLIRTNLKSIAQVLTAEQGKTLADAEGDIQRGLEVVEHACSIGSLQMGEYIEGVARGVDTYTLQQPLGVCAGITPFNFPAMIPLWMFPMAIVCGNTFVLKPSEQDPLSTMMLVELAIQAGVPAGVLNVVHGGKEVVDLLCTHRDIKAISFVGSTAVGTHVYNLAGQHGKRVQSMMGAKNHVVVMPDANKEQTLNALVGAAFGAAGQRCMALSVAVMVGETKHWVDELVNKTKTLKVNAGHEPNTDVGPVISTRAKSRVIDLINSGVEQGAELLLDGRDVQVPGYEQGNFVGPTIFNQVTTDMRIYKEEVFGPVLAIMHVDTLEQAIALINANPFGNGVGLFTQNGNTARTFQNQIDIGQVGINIPIPVPVPFFSFTGSRGSKLGDLGPYGKQAVQFYTQTKTITSRWFEDDQETTGVNTTISLR</sequence>
<keyword evidence="3" id="KW-0560">Oxidoreductase</keyword>
<dbReference type="Gene3D" id="3.40.605.10">
    <property type="entry name" value="Aldehyde Dehydrogenase, Chain A, domain 1"/>
    <property type="match status" value="1"/>
</dbReference>
<evidence type="ECO:0000256" key="3">
    <source>
        <dbReference type="ARBA" id="ARBA00023002"/>
    </source>
</evidence>
<dbReference type="RefSeq" id="WP_004280287.1">
    <property type="nucleotide sequence ID" value="NZ_CP046296.1"/>
</dbReference>
<dbReference type="Pfam" id="PF00171">
    <property type="entry name" value="Aldedh"/>
    <property type="match status" value="1"/>
</dbReference>
<gene>
    <name evidence="5" type="ORF">EVX74_008270</name>
</gene>
<dbReference type="EMBL" id="CP078045">
    <property type="protein sequence ID" value="QXR06141.1"/>
    <property type="molecule type" value="Genomic_DNA"/>
</dbReference>
<dbReference type="InterPro" id="IPR015590">
    <property type="entry name" value="Aldehyde_DH_dom"/>
</dbReference>
<dbReference type="FunFam" id="3.40.309.10:FF:000002">
    <property type="entry name" value="Methylmalonate-semialdehyde dehydrogenase (Acylating)"/>
    <property type="match status" value="1"/>
</dbReference>
<evidence type="ECO:0000256" key="4">
    <source>
        <dbReference type="ARBA" id="ARBA00023027"/>
    </source>
</evidence>
<reference evidence="5" key="3">
    <citation type="submission" date="2021-06" db="EMBL/GenBank/DDBJ databases">
        <authorList>
            <person name="Diorio-Toth L."/>
        </authorList>
    </citation>
    <scope>NUCLEOTIDE SEQUENCE</scope>
    <source>
        <strain evidence="5">AL_065</strain>
    </source>
</reference>
<name>A0A4Q4DYT6_ACILW</name>
<comment type="similarity">
    <text evidence="1">Belongs to the aldehyde dehydrogenase family.</text>
</comment>
<dbReference type="InterPro" id="IPR016163">
    <property type="entry name" value="Ald_DH_C"/>
</dbReference>
<dbReference type="GO" id="GO:0004491">
    <property type="term" value="F:methylmalonate-semialdehyde dehydrogenase (acylating, NAD) activity"/>
    <property type="evidence" value="ECO:0007669"/>
    <property type="project" value="UniProtKB-EC"/>
</dbReference>
<dbReference type="PROSITE" id="PS00070">
    <property type="entry name" value="ALDEHYDE_DEHYDR_CYS"/>
    <property type="match status" value="1"/>
</dbReference>
<organism evidence="5 6">
    <name type="scientific">Acinetobacter lwoffii</name>
    <dbReference type="NCBI Taxonomy" id="28090"/>
    <lineage>
        <taxon>Bacteria</taxon>
        <taxon>Pseudomonadati</taxon>
        <taxon>Pseudomonadota</taxon>
        <taxon>Gammaproteobacteria</taxon>
        <taxon>Moraxellales</taxon>
        <taxon>Moraxellaceae</taxon>
        <taxon>Acinetobacter</taxon>
    </lineage>
</organism>
<dbReference type="GO" id="GO:0006574">
    <property type="term" value="P:L-valine catabolic process"/>
    <property type="evidence" value="ECO:0007669"/>
    <property type="project" value="TreeGrafter"/>
</dbReference>
<reference evidence="5" key="1">
    <citation type="submission" date="2018-10" db="EMBL/GenBank/DDBJ databases">
        <authorList>
            <person name="D'Souza A.W."/>
            <person name="Potter R.F."/>
            <person name="Wallace M."/>
            <person name="Shupe A."/>
            <person name="Patel S."/>
            <person name="Sun S."/>
            <person name="Gul D."/>
            <person name="Kwon J.H."/>
            <person name="Andleeb S."/>
            <person name="Burnham C.-A.D."/>
            <person name="Dantas G."/>
        </authorList>
    </citation>
    <scope>NUCLEOTIDE SEQUENCE</scope>
    <source>
        <strain evidence="5">AL_065</strain>
    </source>
</reference>
<dbReference type="SUPFAM" id="SSF53720">
    <property type="entry name" value="ALDH-like"/>
    <property type="match status" value="1"/>
</dbReference>